<organism evidence="1 2">
    <name type="scientific">Pseudocercospora fijiensis (strain CIRAD86)</name>
    <name type="common">Black leaf streak disease fungus</name>
    <name type="synonym">Mycosphaerella fijiensis</name>
    <dbReference type="NCBI Taxonomy" id="383855"/>
    <lineage>
        <taxon>Eukaryota</taxon>
        <taxon>Fungi</taxon>
        <taxon>Dikarya</taxon>
        <taxon>Ascomycota</taxon>
        <taxon>Pezizomycotina</taxon>
        <taxon>Dothideomycetes</taxon>
        <taxon>Dothideomycetidae</taxon>
        <taxon>Mycosphaerellales</taxon>
        <taxon>Mycosphaerellaceae</taxon>
        <taxon>Pseudocercospora</taxon>
    </lineage>
</organism>
<reference evidence="1 2" key="1">
    <citation type="journal article" date="2012" name="PLoS Pathog.">
        <title>Diverse lifestyles and strategies of plant pathogenesis encoded in the genomes of eighteen Dothideomycetes fungi.</title>
        <authorList>
            <person name="Ohm R.A."/>
            <person name="Feau N."/>
            <person name="Henrissat B."/>
            <person name="Schoch C.L."/>
            <person name="Horwitz B.A."/>
            <person name="Barry K.W."/>
            <person name="Condon B.J."/>
            <person name="Copeland A.C."/>
            <person name="Dhillon B."/>
            <person name="Glaser F."/>
            <person name="Hesse C.N."/>
            <person name="Kosti I."/>
            <person name="LaButti K."/>
            <person name="Lindquist E.A."/>
            <person name="Lucas S."/>
            <person name="Salamov A.A."/>
            <person name="Bradshaw R.E."/>
            <person name="Ciuffetti L."/>
            <person name="Hamelin R.C."/>
            <person name="Kema G.H.J."/>
            <person name="Lawrence C."/>
            <person name="Scott J.A."/>
            <person name="Spatafora J.W."/>
            <person name="Turgeon B.G."/>
            <person name="de Wit P.J.G.M."/>
            <person name="Zhong S."/>
            <person name="Goodwin S.B."/>
            <person name="Grigoriev I.V."/>
        </authorList>
    </citation>
    <scope>NUCLEOTIDE SEQUENCE [LARGE SCALE GENOMIC DNA]</scope>
    <source>
        <strain evidence="1 2">CIRAD86</strain>
    </source>
</reference>
<dbReference type="Proteomes" id="UP000016932">
    <property type="component" value="Unassembled WGS sequence"/>
</dbReference>
<dbReference type="VEuPathDB" id="FungiDB:MYCFIDRAFT_178180"/>
<evidence type="ECO:0000313" key="2">
    <source>
        <dbReference type="Proteomes" id="UP000016932"/>
    </source>
</evidence>
<dbReference type="GeneID" id="19333900"/>
<dbReference type="AlphaFoldDB" id="M3AR71"/>
<name>M3AR71_PSEFD</name>
<dbReference type="EMBL" id="KB446562">
    <property type="protein sequence ID" value="EME79593.1"/>
    <property type="molecule type" value="Genomic_DNA"/>
</dbReference>
<sequence>MFPIQIDLLCHELEPAGEALKRCLPDHKPAFTGIGVSNRGEGGRQRVRSGIEMGMMLKQGMKVRG</sequence>
<proteinExistence type="predicted"/>
<keyword evidence="2" id="KW-1185">Reference proteome</keyword>
<dbReference type="RefSeq" id="XP_007930269.1">
    <property type="nucleotide sequence ID" value="XM_007932078.1"/>
</dbReference>
<evidence type="ECO:0000313" key="1">
    <source>
        <dbReference type="EMBL" id="EME79593.1"/>
    </source>
</evidence>
<dbReference type="HOGENOM" id="CLU_2850720_0_0_1"/>
<accession>M3AR71</accession>
<dbReference type="KEGG" id="pfj:MYCFIDRAFT_178180"/>
<protein>
    <submittedName>
        <fullName evidence="1">Uncharacterized protein</fullName>
    </submittedName>
</protein>
<gene>
    <name evidence="1" type="ORF">MYCFIDRAFT_178180</name>
</gene>